<evidence type="ECO:0000313" key="1">
    <source>
        <dbReference type="EMBL" id="KAH7569650.1"/>
    </source>
</evidence>
<sequence>MEFRSRLLVLEEPTGAGYLAAMKFNEADFWVNRLGATGDCLGKYLRVRVRVDILKPLKRSLRLELGDGEDSYLLLRYEKLQGTCKAKALRCMAVSLTKAWPCMSRQWTWRRSWAGMANGPLRLAVPSKLQQCAISLDVWNRSSLQMLRREIARTHGRIRVLGLQVTASSWRELQVQELKLDDLLRQDEDIGGSVLALLGWPVWKSGSADMEFLGTEVEFEILNHEQYSLEALIANVYMCSCSSIPEPTEKFKTEVRLPWSCQYLTVKDDMDL</sequence>
<gene>
    <name evidence="1" type="ORF">JRO89_XS06G0227600</name>
</gene>
<protein>
    <submittedName>
        <fullName evidence="1">Uncharacterized protein</fullName>
    </submittedName>
</protein>
<reference evidence="1 2" key="1">
    <citation type="submission" date="2021-02" db="EMBL/GenBank/DDBJ databases">
        <title>Plant Genome Project.</title>
        <authorList>
            <person name="Zhang R.-G."/>
        </authorList>
    </citation>
    <scope>NUCLEOTIDE SEQUENCE [LARGE SCALE GENOMIC DNA]</scope>
    <source>
        <tissue evidence="1">Leaves</tissue>
    </source>
</reference>
<keyword evidence="2" id="KW-1185">Reference proteome</keyword>
<comment type="caution">
    <text evidence="1">The sequence shown here is derived from an EMBL/GenBank/DDBJ whole genome shotgun (WGS) entry which is preliminary data.</text>
</comment>
<evidence type="ECO:0000313" key="2">
    <source>
        <dbReference type="Proteomes" id="UP000827721"/>
    </source>
</evidence>
<proteinExistence type="predicted"/>
<organism evidence="1 2">
    <name type="scientific">Xanthoceras sorbifolium</name>
    <dbReference type="NCBI Taxonomy" id="99658"/>
    <lineage>
        <taxon>Eukaryota</taxon>
        <taxon>Viridiplantae</taxon>
        <taxon>Streptophyta</taxon>
        <taxon>Embryophyta</taxon>
        <taxon>Tracheophyta</taxon>
        <taxon>Spermatophyta</taxon>
        <taxon>Magnoliopsida</taxon>
        <taxon>eudicotyledons</taxon>
        <taxon>Gunneridae</taxon>
        <taxon>Pentapetalae</taxon>
        <taxon>rosids</taxon>
        <taxon>malvids</taxon>
        <taxon>Sapindales</taxon>
        <taxon>Sapindaceae</taxon>
        <taxon>Xanthoceroideae</taxon>
        <taxon>Xanthoceras</taxon>
    </lineage>
</organism>
<accession>A0ABQ8HZ78</accession>
<name>A0ABQ8HZ78_9ROSI</name>
<dbReference type="EMBL" id="JAFEMO010000006">
    <property type="protein sequence ID" value="KAH7569650.1"/>
    <property type="molecule type" value="Genomic_DNA"/>
</dbReference>
<dbReference type="Proteomes" id="UP000827721">
    <property type="component" value="Unassembled WGS sequence"/>
</dbReference>